<protein>
    <submittedName>
        <fullName evidence="1">(rape) hypothetical protein</fullName>
    </submittedName>
</protein>
<sequence length="66" mass="7549">MSLQGSLFFIYKRILEAKNVKSGGELMYLDVLLLDSKRIDGKRNLLHEITRLSPKAKISFLLVLLT</sequence>
<dbReference type="Proteomes" id="UP001295469">
    <property type="component" value="Chromosome C02"/>
</dbReference>
<accession>A0A816JVF9</accession>
<organism evidence="1">
    <name type="scientific">Brassica napus</name>
    <name type="common">Rape</name>
    <dbReference type="NCBI Taxonomy" id="3708"/>
    <lineage>
        <taxon>Eukaryota</taxon>
        <taxon>Viridiplantae</taxon>
        <taxon>Streptophyta</taxon>
        <taxon>Embryophyta</taxon>
        <taxon>Tracheophyta</taxon>
        <taxon>Spermatophyta</taxon>
        <taxon>Magnoliopsida</taxon>
        <taxon>eudicotyledons</taxon>
        <taxon>Gunneridae</taxon>
        <taxon>Pentapetalae</taxon>
        <taxon>rosids</taxon>
        <taxon>malvids</taxon>
        <taxon>Brassicales</taxon>
        <taxon>Brassicaceae</taxon>
        <taxon>Brassiceae</taxon>
        <taxon>Brassica</taxon>
    </lineage>
</organism>
<dbReference type="EMBL" id="HG994366">
    <property type="protein sequence ID" value="CAF1888530.1"/>
    <property type="molecule type" value="Genomic_DNA"/>
</dbReference>
<reference evidence="1" key="1">
    <citation type="submission" date="2021-01" db="EMBL/GenBank/DDBJ databases">
        <authorList>
            <consortium name="Genoscope - CEA"/>
            <person name="William W."/>
        </authorList>
    </citation>
    <scope>NUCLEOTIDE SEQUENCE</scope>
</reference>
<evidence type="ECO:0000313" key="1">
    <source>
        <dbReference type="EMBL" id="CAF1888530.1"/>
    </source>
</evidence>
<dbReference type="AlphaFoldDB" id="A0A816JVF9"/>
<proteinExistence type="predicted"/>
<name>A0A816JVF9_BRANA</name>
<gene>
    <name evidence="1" type="ORF">DARMORV10_C02P10090.1</name>
</gene>